<keyword evidence="1" id="KW-0175">Coiled coil</keyword>
<feature type="coiled-coil region" evidence="1">
    <location>
        <begin position="41"/>
        <end position="75"/>
    </location>
</feature>
<accession>A0A7C4S5F0</accession>
<gene>
    <name evidence="2" type="ORF">ENT89_03870</name>
</gene>
<evidence type="ECO:0000256" key="1">
    <source>
        <dbReference type="SAM" id="Coils"/>
    </source>
</evidence>
<dbReference type="AlphaFoldDB" id="A0A7C4S5F0"/>
<evidence type="ECO:0000313" key="2">
    <source>
        <dbReference type="EMBL" id="HGU59309.1"/>
    </source>
</evidence>
<reference evidence="2" key="1">
    <citation type="journal article" date="2020" name="mSystems">
        <title>Genome- and Community-Level Interaction Insights into Carbon Utilization and Element Cycling Functions of Hydrothermarchaeota in Hydrothermal Sediment.</title>
        <authorList>
            <person name="Zhou Z."/>
            <person name="Liu Y."/>
            <person name="Xu W."/>
            <person name="Pan J."/>
            <person name="Luo Z.H."/>
            <person name="Li M."/>
        </authorList>
    </citation>
    <scope>NUCLEOTIDE SEQUENCE [LARGE SCALE GENOMIC DNA]</scope>
    <source>
        <strain evidence="2">SpSt-62</strain>
    </source>
</reference>
<protein>
    <submittedName>
        <fullName evidence="2">Uncharacterized protein</fullName>
    </submittedName>
</protein>
<organism evidence="2">
    <name type="scientific">Geoglobus ahangari</name>
    <dbReference type="NCBI Taxonomy" id="113653"/>
    <lineage>
        <taxon>Archaea</taxon>
        <taxon>Methanobacteriati</taxon>
        <taxon>Methanobacteriota</taxon>
        <taxon>Archaeoglobi</taxon>
        <taxon>Archaeoglobales</taxon>
        <taxon>Archaeoglobaceae</taxon>
        <taxon>Geoglobus</taxon>
    </lineage>
</organism>
<comment type="caution">
    <text evidence="2">The sequence shown here is derived from an EMBL/GenBank/DDBJ whole genome shotgun (WGS) entry which is preliminary data.</text>
</comment>
<sequence length="126" mass="14929">MCKSLSPEFARAAVRLYTLEREFGKRYEEIVEEFEENTSKIRKLYPEIKALEERKRNLENDLKKLEERKSLEIAKIEELIKGVENLQRIGAEKVCRLSTFVEEFEKHGYSADELAKIARFVDKRIC</sequence>
<dbReference type="EMBL" id="DTAK01000022">
    <property type="protein sequence ID" value="HGU59309.1"/>
    <property type="molecule type" value="Genomic_DNA"/>
</dbReference>
<proteinExistence type="predicted"/>
<name>A0A7C4S5F0_9EURY</name>